<feature type="compositionally biased region" description="Low complexity" evidence="2">
    <location>
        <begin position="356"/>
        <end position="372"/>
    </location>
</feature>
<evidence type="ECO:0000313" key="5">
    <source>
        <dbReference type="RefSeq" id="XP_015263694.1"/>
    </source>
</evidence>
<evidence type="ECO:0000313" key="4">
    <source>
        <dbReference type="Proteomes" id="UP000694871"/>
    </source>
</evidence>
<evidence type="ECO:0000256" key="1">
    <source>
        <dbReference type="ARBA" id="ARBA00006937"/>
    </source>
</evidence>
<organism evidence="4 5">
    <name type="scientific">Gekko japonicus</name>
    <name type="common">Schlegel's Japanese gecko</name>
    <dbReference type="NCBI Taxonomy" id="146911"/>
    <lineage>
        <taxon>Eukaryota</taxon>
        <taxon>Metazoa</taxon>
        <taxon>Chordata</taxon>
        <taxon>Craniata</taxon>
        <taxon>Vertebrata</taxon>
        <taxon>Euteleostomi</taxon>
        <taxon>Lepidosauria</taxon>
        <taxon>Squamata</taxon>
        <taxon>Bifurcata</taxon>
        <taxon>Gekkota</taxon>
        <taxon>Gekkonidae</taxon>
        <taxon>Gekkoninae</taxon>
        <taxon>Gekko</taxon>
    </lineage>
</organism>
<gene>
    <name evidence="5" type="primary">FAM83C</name>
</gene>
<evidence type="ECO:0000259" key="3">
    <source>
        <dbReference type="Pfam" id="PF07894"/>
    </source>
</evidence>
<dbReference type="SUPFAM" id="SSF56024">
    <property type="entry name" value="Phospholipase D/nuclease"/>
    <property type="match status" value="1"/>
</dbReference>
<dbReference type="InterPro" id="IPR012461">
    <property type="entry name" value="SACK1"/>
</dbReference>
<dbReference type="Pfam" id="PF07894">
    <property type="entry name" value="SACK1"/>
    <property type="match status" value="1"/>
</dbReference>
<proteinExistence type="inferred from homology"/>
<keyword evidence="4" id="KW-1185">Reference proteome</keyword>
<feature type="domain" description="Scaffolding anchor of CK1" evidence="3">
    <location>
        <begin position="41"/>
        <end position="316"/>
    </location>
</feature>
<comment type="similarity">
    <text evidence="1">Belongs to the FAM83 family.</text>
</comment>
<dbReference type="Gene3D" id="3.30.870.10">
    <property type="entry name" value="Endonuclease Chain A"/>
    <property type="match status" value="1"/>
</dbReference>
<evidence type="ECO:0000256" key="2">
    <source>
        <dbReference type="SAM" id="MobiDB-lite"/>
    </source>
</evidence>
<reference evidence="5" key="1">
    <citation type="submission" date="2025-08" db="UniProtKB">
        <authorList>
            <consortium name="RefSeq"/>
        </authorList>
    </citation>
    <scope>IDENTIFICATION</scope>
</reference>
<dbReference type="PANTHER" id="PTHR16181">
    <property type="entry name" value="PROTEIN FAM83A-RELATED"/>
    <property type="match status" value="1"/>
</dbReference>
<feature type="region of interest" description="Disordered" evidence="2">
    <location>
        <begin position="323"/>
        <end position="385"/>
    </location>
</feature>
<dbReference type="GeneID" id="107107855"/>
<accession>A0ABM1JQF7</accession>
<dbReference type="InterPro" id="IPR050944">
    <property type="entry name" value="FAM83"/>
</dbReference>
<dbReference type="RefSeq" id="XP_015263694.1">
    <property type="nucleotide sequence ID" value="XM_015408208.1"/>
</dbReference>
<protein>
    <submittedName>
        <fullName evidence="5">Protein FAM83C</fullName>
    </submittedName>
</protein>
<dbReference type="Proteomes" id="UP000694871">
    <property type="component" value="Unplaced"/>
</dbReference>
<dbReference type="PANTHER" id="PTHR16181:SF29">
    <property type="entry name" value="PROTEIN FAM83A-RELATED"/>
    <property type="match status" value="1"/>
</dbReference>
<name>A0ABM1JQF7_GEKJA</name>
<feature type="compositionally biased region" description="Polar residues" evidence="2">
    <location>
        <begin position="323"/>
        <end position="334"/>
    </location>
</feature>
<sequence length="572" mass="64643">MFGYPSAEGKSWLHRTYGTPQGSAGQLKSRLEDLKKPWRTEVTPSTLQHSETARLAVDAFLEQGESGYLQAIVQEKELPFLSTLDMDYMNQHSQSITGSSINGHEAGLTREDSIDRDSLLSEVTSGTYFPCMSDIDPPELELGWPVVPPVSWFEKTEVNLYFQRDKANNIKELFRSLISKAKRVIAIVMDLFTDMEILSDLMEASGKRHVPVYLILDEKNLNHFAEMCSKMDLTMDDFPNMRIRCVSGDTYYSKAGKKLAGQALEKFMMIDCEQVLAGTYSFTWLCSQVHTCLVTQFKGKPVEDFDREFRCVYAESISVNKLSASSAERPTSSPYRDLQKTEPVLKHTQMTESDTSSPSSSSSNSSVVSIKKSPYRNQATSTVPCEKKEVAAGETRKDTLGFLRLCDLKHQPREQPNSTYSTSAKFNAPFDDKSNLLRFKASLLSVSSPMLDTNTRYGHDLQLGTEDTGLNNKFHYAAQPMEDVSKIQKDEKPITHRYTKLDLLTKPFNAINSEMRFTVPTTTPGLCDDVPMENKSHIQRSDKRMTLGHSKLDLITNYNKSKTKQIHSRFEL</sequence>